<dbReference type="Pfam" id="PF01554">
    <property type="entry name" value="MatE"/>
    <property type="match status" value="2"/>
</dbReference>
<keyword evidence="5 10" id="KW-0812">Transmembrane</keyword>
<feature type="transmembrane region" description="Helical" evidence="10">
    <location>
        <begin position="248"/>
        <end position="274"/>
    </location>
</feature>
<evidence type="ECO:0000313" key="11">
    <source>
        <dbReference type="EMBL" id="NMD86406.1"/>
    </source>
</evidence>
<feature type="transmembrane region" description="Helical" evidence="10">
    <location>
        <begin position="280"/>
        <end position="309"/>
    </location>
</feature>
<dbReference type="PANTHER" id="PTHR43298">
    <property type="entry name" value="MULTIDRUG RESISTANCE PROTEIN NORM-RELATED"/>
    <property type="match status" value="1"/>
</dbReference>
<protein>
    <recommendedName>
        <fullName evidence="9">Multidrug-efflux transporter</fullName>
    </recommendedName>
</protein>
<dbReference type="RefSeq" id="WP_116885031.1">
    <property type="nucleotide sequence ID" value="NZ_CABMMC010000073.1"/>
</dbReference>
<dbReference type="GO" id="GO:0015297">
    <property type="term" value="F:antiporter activity"/>
    <property type="evidence" value="ECO:0007669"/>
    <property type="project" value="UniProtKB-KW"/>
</dbReference>
<evidence type="ECO:0000256" key="7">
    <source>
        <dbReference type="ARBA" id="ARBA00023065"/>
    </source>
</evidence>
<feature type="transmembrane region" description="Helical" evidence="10">
    <location>
        <begin position="21"/>
        <end position="44"/>
    </location>
</feature>
<evidence type="ECO:0000256" key="10">
    <source>
        <dbReference type="SAM" id="Phobius"/>
    </source>
</evidence>
<dbReference type="InterPro" id="IPR002528">
    <property type="entry name" value="MATE_fam"/>
</dbReference>
<dbReference type="NCBIfam" id="TIGR00797">
    <property type="entry name" value="matE"/>
    <property type="match status" value="1"/>
</dbReference>
<dbReference type="PANTHER" id="PTHR43298:SF2">
    <property type="entry name" value="FMN_FAD EXPORTER YEEO-RELATED"/>
    <property type="match status" value="1"/>
</dbReference>
<feature type="transmembrane region" description="Helical" evidence="10">
    <location>
        <begin position="367"/>
        <end position="391"/>
    </location>
</feature>
<feature type="transmembrane region" description="Helical" evidence="10">
    <location>
        <begin position="171"/>
        <end position="194"/>
    </location>
</feature>
<keyword evidence="7" id="KW-0406">Ion transport</keyword>
<feature type="transmembrane region" description="Helical" evidence="10">
    <location>
        <begin position="107"/>
        <end position="127"/>
    </location>
</feature>
<comment type="subcellular location">
    <subcellularLocation>
        <location evidence="1">Cell membrane</location>
        <topology evidence="1">Multi-pass membrane protein</topology>
    </subcellularLocation>
</comment>
<feature type="transmembrane region" description="Helical" evidence="10">
    <location>
        <begin position="147"/>
        <end position="164"/>
    </location>
</feature>
<dbReference type="EMBL" id="JABAEW010000011">
    <property type="protein sequence ID" value="NMD86406.1"/>
    <property type="molecule type" value="Genomic_DNA"/>
</dbReference>
<reference evidence="11 14" key="2">
    <citation type="submission" date="2020-04" db="EMBL/GenBank/DDBJ databases">
        <authorList>
            <person name="Hitch T.C.A."/>
            <person name="Wylensek D."/>
            <person name="Clavel T."/>
        </authorList>
    </citation>
    <scope>NUCLEOTIDE SEQUENCE [LARGE SCALE GENOMIC DNA]</scope>
    <source>
        <strain evidence="11 14">COR2-253-APC-1A</strain>
    </source>
</reference>
<gene>
    <name evidence="12" type="ORF">C8D82_1265</name>
    <name evidence="11" type="ORF">HF882_07395</name>
</gene>
<evidence type="ECO:0000256" key="1">
    <source>
        <dbReference type="ARBA" id="ARBA00004651"/>
    </source>
</evidence>
<evidence type="ECO:0000256" key="4">
    <source>
        <dbReference type="ARBA" id="ARBA00022475"/>
    </source>
</evidence>
<dbReference type="OrthoDB" id="9805232at2"/>
<dbReference type="InterPro" id="IPR050222">
    <property type="entry name" value="MATE_MdtK"/>
</dbReference>
<dbReference type="Proteomes" id="UP000245959">
    <property type="component" value="Unassembled WGS sequence"/>
</dbReference>
<dbReference type="InterPro" id="IPR048279">
    <property type="entry name" value="MdtK-like"/>
</dbReference>
<dbReference type="GO" id="GO:0006811">
    <property type="term" value="P:monoatomic ion transport"/>
    <property type="evidence" value="ECO:0007669"/>
    <property type="project" value="UniProtKB-KW"/>
</dbReference>
<dbReference type="AlphaFoldDB" id="A0A2U1APR6"/>
<evidence type="ECO:0000256" key="9">
    <source>
        <dbReference type="ARBA" id="ARBA00031636"/>
    </source>
</evidence>
<dbReference type="EMBL" id="QEKH01000026">
    <property type="protein sequence ID" value="PVY38412.1"/>
    <property type="molecule type" value="Genomic_DNA"/>
</dbReference>
<feature type="transmembrane region" description="Helical" evidence="10">
    <location>
        <begin position="64"/>
        <end position="86"/>
    </location>
</feature>
<dbReference type="GeneID" id="78296318"/>
<accession>A0A2U1APR6</accession>
<evidence type="ECO:0000256" key="5">
    <source>
        <dbReference type="ARBA" id="ARBA00022692"/>
    </source>
</evidence>
<keyword evidence="2" id="KW-0813">Transport</keyword>
<evidence type="ECO:0000256" key="8">
    <source>
        <dbReference type="ARBA" id="ARBA00023136"/>
    </source>
</evidence>
<evidence type="ECO:0000313" key="13">
    <source>
        <dbReference type="Proteomes" id="UP000245959"/>
    </source>
</evidence>
<keyword evidence="13" id="KW-1185">Reference proteome</keyword>
<dbReference type="GO" id="GO:0005886">
    <property type="term" value="C:plasma membrane"/>
    <property type="evidence" value="ECO:0007669"/>
    <property type="project" value="UniProtKB-SubCell"/>
</dbReference>
<dbReference type="GO" id="GO:0042910">
    <property type="term" value="F:xenobiotic transmembrane transporter activity"/>
    <property type="evidence" value="ECO:0007669"/>
    <property type="project" value="InterPro"/>
</dbReference>
<organism evidence="12 13">
    <name type="scientific">Victivallis vadensis</name>
    <dbReference type="NCBI Taxonomy" id="172901"/>
    <lineage>
        <taxon>Bacteria</taxon>
        <taxon>Pseudomonadati</taxon>
        <taxon>Lentisphaerota</taxon>
        <taxon>Lentisphaeria</taxon>
        <taxon>Victivallales</taxon>
        <taxon>Victivallaceae</taxon>
        <taxon>Victivallis</taxon>
    </lineage>
</organism>
<evidence type="ECO:0000313" key="14">
    <source>
        <dbReference type="Proteomes" id="UP000576225"/>
    </source>
</evidence>
<feature type="transmembrane region" description="Helical" evidence="10">
    <location>
        <begin position="432"/>
        <end position="453"/>
    </location>
</feature>
<comment type="caution">
    <text evidence="12">The sequence shown here is derived from an EMBL/GenBank/DDBJ whole genome shotgun (WGS) entry which is preliminary data.</text>
</comment>
<evidence type="ECO:0000256" key="2">
    <source>
        <dbReference type="ARBA" id="ARBA00022448"/>
    </source>
</evidence>
<dbReference type="Proteomes" id="UP000576225">
    <property type="component" value="Unassembled WGS sequence"/>
</dbReference>
<reference evidence="12 13" key="1">
    <citation type="submission" date="2018-04" db="EMBL/GenBank/DDBJ databases">
        <title>Genomic Encyclopedia of Type Strains, Phase IV (KMG-IV): sequencing the most valuable type-strain genomes for metagenomic binning, comparative biology and taxonomic classification.</title>
        <authorList>
            <person name="Goeker M."/>
        </authorList>
    </citation>
    <scope>NUCLEOTIDE SEQUENCE [LARGE SCALE GENOMIC DNA]</scope>
    <source>
        <strain evidence="12 13">DSM 14823</strain>
    </source>
</reference>
<evidence type="ECO:0000256" key="3">
    <source>
        <dbReference type="ARBA" id="ARBA00022449"/>
    </source>
</evidence>
<sequence>MELFGIRSSFSRRSFVGHGGYLEICKIAYPLVIMSATNSIMQFVDRKFLAENSTLDVAASMPGGILYFTLFAFFLATCNYTSALVAQYHGANDRSNLLRAVWAGQTLAVFAGLVITFVIPPIGIFFIERSGHPTELLSREIEYFTSLLPSGVFICMAAPYFAFFSGQGRTIPVAVINIGACLLNIFLDYIFIFGKLGLPAYGIFGAGIATSICCMALMIAVMVYFYSQNQRKIPTRKRWEFRPELLMKLVRFGAPAGFQTFIDVGAWTMVTFMIGNLGPAALAASVIALSINNIFFVPLMGLSDSTAIVVGQYIGRNRHGIAQNATYRAWRLSAVYAFLGALIYAGLPDQLAQFFSPAEQSVDFDEVRHICVGVLAAAALFNAGDSVKFVFMGAMRGAGDTIAIFLLNSLTAWGLLVPGVVLLTQVFKSSIYMVWGFVACVCLVDAMIFLWRFNTGKWRRIKLIEKKDNRIPLEELARENP</sequence>
<proteinExistence type="predicted"/>
<feature type="transmembrane region" description="Helical" evidence="10">
    <location>
        <begin position="200"/>
        <end position="227"/>
    </location>
</feature>
<dbReference type="CDD" id="cd13133">
    <property type="entry name" value="MATE_like_7"/>
    <property type="match status" value="1"/>
</dbReference>
<keyword evidence="3" id="KW-0050">Antiport</keyword>
<feature type="transmembrane region" description="Helical" evidence="10">
    <location>
        <begin position="329"/>
        <end position="347"/>
    </location>
</feature>
<evidence type="ECO:0000256" key="6">
    <source>
        <dbReference type="ARBA" id="ARBA00022989"/>
    </source>
</evidence>
<keyword evidence="4" id="KW-1003">Cell membrane</keyword>
<keyword evidence="6 10" id="KW-1133">Transmembrane helix</keyword>
<dbReference type="PIRSF" id="PIRSF006603">
    <property type="entry name" value="DinF"/>
    <property type="match status" value="1"/>
</dbReference>
<evidence type="ECO:0000313" key="12">
    <source>
        <dbReference type="EMBL" id="PVY38412.1"/>
    </source>
</evidence>
<name>A0A2U1APR6_9BACT</name>
<feature type="transmembrane region" description="Helical" evidence="10">
    <location>
        <begin position="403"/>
        <end position="426"/>
    </location>
</feature>
<keyword evidence="8 10" id="KW-0472">Membrane</keyword>